<evidence type="ECO:0000259" key="2">
    <source>
        <dbReference type="PROSITE" id="PS51736"/>
    </source>
</evidence>
<dbReference type="SUPFAM" id="SSF53041">
    <property type="entry name" value="Resolvase-like"/>
    <property type="match status" value="1"/>
</dbReference>
<dbReference type="GO" id="GO:0000150">
    <property type="term" value="F:DNA strand exchange activity"/>
    <property type="evidence" value="ECO:0007669"/>
    <property type="project" value="InterPro"/>
</dbReference>
<dbReference type="PATRIC" id="fig|1432052.3.peg.4498"/>
<dbReference type="PANTHER" id="PTHR30461:SF23">
    <property type="entry name" value="DNA RECOMBINASE-RELATED"/>
    <property type="match status" value="1"/>
</dbReference>
<dbReference type="InterPro" id="IPR036390">
    <property type="entry name" value="WH_DNA-bd_sf"/>
</dbReference>
<dbReference type="Gene3D" id="1.10.10.10">
    <property type="entry name" value="Winged helix-like DNA-binding domain superfamily/Winged helix DNA-binding domain"/>
    <property type="match status" value="1"/>
</dbReference>
<feature type="domain" description="Recombinase" evidence="3">
    <location>
        <begin position="166"/>
        <end position="290"/>
    </location>
</feature>
<dbReference type="Pfam" id="PF00239">
    <property type="entry name" value="Resolvase"/>
    <property type="match status" value="1"/>
</dbReference>
<dbReference type="Gene3D" id="3.90.1750.20">
    <property type="entry name" value="Putative Large Serine Recombinase, Chain B, Domain 2"/>
    <property type="match status" value="1"/>
</dbReference>
<dbReference type="InterPro" id="IPR036388">
    <property type="entry name" value="WH-like_DNA-bd_sf"/>
</dbReference>
<dbReference type="PROSITE" id="PS51736">
    <property type="entry name" value="RECOMBINASES_3"/>
    <property type="match status" value="1"/>
</dbReference>
<dbReference type="InterPro" id="IPR011109">
    <property type="entry name" value="DNA_bind_recombinase_dom"/>
</dbReference>
<feature type="domain" description="Resolvase/invertase-type recombinase catalytic" evidence="2">
    <location>
        <begin position="12"/>
        <end position="157"/>
    </location>
</feature>
<evidence type="ECO:0000256" key="1">
    <source>
        <dbReference type="SAM" id="Coils"/>
    </source>
</evidence>
<protein>
    <recommendedName>
        <fullName evidence="6">Winged helix-turn-helix transcriptional regulator</fullName>
    </recommendedName>
</protein>
<keyword evidence="1" id="KW-0175">Coiled coil</keyword>
<evidence type="ECO:0000313" key="5">
    <source>
        <dbReference type="Proteomes" id="UP000095003"/>
    </source>
</evidence>
<dbReference type="GO" id="GO:0003677">
    <property type="term" value="F:DNA binding"/>
    <property type="evidence" value="ECO:0007669"/>
    <property type="project" value="InterPro"/>
</dbReference>
<gene>
    <name evidence="4" type="ORF">BEH84_04060</name>
</gene>
<dbReference type="CDD" id="cd00338">
    <property type="entry name" value="Ser_Recombinase"/>
    <property type="match status" value="1"/>
</dbReference>
<dbReference type="GeneID" id="93302024"/>
<name>A0A1E3ALS0_9FIRM</name>
<dbReference type="RefSeq" id="WP_069158171.1">
    <property type="nucleotide sequence ID" value="NZ_DBFYTC010000166.1"/>
</dbReference>
<accession>A0A1E3ALS0</accession>
<dbReference type="Proteomes" id="UP000095003">
    <property type="component" value="Unassembled WGS sequence"/>
</dbReference>
<dbReference type="InterPro" id="IPR036162">
    <property type="entry name" value="Resolvase-like_N_sf"/>
</dbReference>
<reference evidence="4 5" key="1">
    <citation type="submission" date="2016-07" db="EMBL/GenBank/DDBJ databases">
        <title>Characterization of isolates of Eisenbergiella tayi derived from blood cultures, using whole genome sequencing.</title>
        <authorList>
            <person name="Burdz T."/>
            <person name="Wiebe D."/>
            <person name="Huynh C."/>
            <person name="Bernard K."/>
        </authorList>
    </citation>
    <scope>NUCLEOTIDE SEQUENCE [LARGE SCALE GENOMIC DNA]</scope>
    <source>
        <strain evidence="4 5">NML 120489</strain>
    </source>
</reference>
<dbReference type="Pfam" id="PF13412">
    <property type="entry name" value="HTH_24"/>
    <property type="match status" value="1"/>
</dbReference>
<evidence type="ECO:0000259" key="3">
    <source>
        <dbReference type="PROSITE" id="PS51737"/>
    </source>
</evidence>
<dbReference type="AlphaFoldDB" id="A0A1E3ALS0"/>
<evidence type="ECO:0000313" key="4">
    <source>
        <dbReference type="EMBL" id="ODM09693.1"/>
    </source>
</evidence>
<comment type="caution">
    <text evidence="4">The sequence shown here is derived from an EMBL/GenBank/DDBJ whole genome shotgun (WGS) entry which is preliminary data.</text>
</comment>
<proteinExistence type="predicted"/>
<sequence>MYGIEASSWQFRAVTYNRCSTEEERQKDALVKQVQEAKNCVAEQGWQLIDTYVEAKSGTTSKGRKEYNRLYQDLETDKFDIIVIKSQDRLMRNTKDWYLFLDRLQRNKKRLYIYLERKFYTPDDALITGIKAILAEEYSRELSKKINNAHRNRQREGQCFVITNHTYGYKKLPDKSLLVDEQEAEMIRMIFQLSANGYGTHCSAEILFAKGYRNREGNMLSPSIIRNIIRNPLYKGDVVQNRYHYDFDSKQVSRNPESDWIIHRKAIPAIVDDELFLRANRSMDDRREMRNCGGSYAKFSSQGKFDFSGKLCCGLCGHPFYRTVRQRKDGKAVEWKCSNYLQNGRKKEALQRNQIRKAPKEEYAGCDNVHVDEEKLQITLETICQKKYKSLNIRKEDLLRDTLAVLRKVFHNENAYGEKEKLEEASDRILRQEDILLEKLLDGVISDVEYTRKSEGFQKEMDKINFQLTKLQEQAEQSITLEKRIEDIRRNLESGIIEQAQTADMLQNIQKIKVFPDCLEIYLDSWKICGIEESQNDMFQSVREETDRLTVVKIPQKCSTSHQQMIEEEKKIIIRYMKQNPRITAKMISEKMDVSISLVNRRIRELRKEGKIHYSVPNGKGRWIIS</sequence>
<dbReference type="InterPro" id="IPR038109">
    <property type="entry name" value="DNA_bind_recomb_sf"/>
</dbReference>
<dbReference type="Gene3D" id="3.40.50.1390">
    <property type="entry name" value="Resolvase, N-terminal catalytic domain"/>
    <property type="match status" value="1"/>
</dbReference>
<dbReference type="EMBL" id="MCGI01000004">
    <property type="protein sequence ID" value="ODM09693.1"/>
    <property type="molecule type" value="Genomic_DNA"/>
</dbReference>
<evidence type="ECO:0008006" key="6">
    <source>
        <dbReference type="Google" id="ProtNLM"/>
    </source>
</evidence>
<dbReference type="InterPro" id="IPR006119">
    <property type="entry name" value="Resolv_N"/>
</dbReference>
<dbReference type="Pfam" id="PF07508">
    <property type="entry name" value="Recombinase"/>
    <property type="match status" value="1"/>
</dbReference>
<dbReference type="PANTHER" id="PTHR30461">
    <property type="entry name" value="DNA-INVERTASE FROM LAMBDOID PROPHAGE"/>
    <property type="match status" value="1"/>
</dbReference>
<dbReference type="InterPro" id="IPR050639">
    <property type="entry name" value="SSR_resolvase"/>
</dbReference>
<feature type="coiled-coil region" evidence="1">
    <location>
        <begin position="412"/>
        <end position="491"/>
    </location>
</feature>
<dbReference type="PROSITE" id="PS51737">
    <property type="entry name" value="RECOMBINASE_DNA_BIND"/>
    <property type="match status" value="1"/>
</dbReference>
<dbReference type="Pfam" id="PF13408">
    <property type="entry name" value="Zn_ribbon_recom"/>
    <property type="match status" value="1"/>
</dbReference>
<dbReference type="SMART" id="SM00857">
    <property type="entry name" value="Resolvase"/>
    <property type="match status" value="1"/>
</dbReference>
<dbReference type="SUPFAM" id="SSF46785">
    <property type="entry name" value="Winged helix' DNA-binding domain"/>
    <property type="match status" value="1"/>
</dbReference>
<dbReference type="InterPro" id="IPR025827">
    <property type="entry name" value="Zn_ribbon_recom_dom"/>
</dbReference>
<organism evidence="4 5">
    <name type="scientific">Eisenbergiella tayi</name>
    <dbReference type="NCBI Taxonomy" id="1432052"/>
    <lineage>
        <taxon>Bacteria</taxon>
        <taxon>Bacillati</taxon>
        <taxon>Bacillota</taxon>
        <taxon>Clostridia</taxon>
        <taxon>Lachnospirales</taxon>
        <taxon>Lachnospiraceae</taxon>
        <taxon>Eisenbergiella</taxon>
    </lineage>
</organism>